<proteinExistence type="predicted"/>
<evidence type="ECO:0000256" key="1">
    <source>
        <dbReference type="SAM" id="Coils"/>
    </source>
</evidence>
<feature type="domain" description="Protein kinase" evidence="3">
    <location>
        <begin position="383"/>
        <end position="651"/>
    </location>
</feature>
<sequence>MFQVIAKLFYHFCDNRTRDQGPSDMASTTSSTGTGRLAQQHKSPTMPAAAPDRVEKALKALATSRDCHEEGQDLQQRAAEVLKKTPLMEEQQLLAEQQAAVLAALKTQEEEAARLEELAQALSHQQATQLHAHQTALAKIQVNSISLAARELDVTLREAAVADREMRAAQTKQDTYSFCRKAEEEKQVALQRVAQLTAALSAIKDQHAEEVCHLQHEAQMEGMAVEQRCEELKDALLRCMKASQVTPPLLHEISSTRQEAKAEVQALQHRCEELEAELHASRSKLVEVARRNLEVNSNLMKKAISFRTEKEAVEQRLAASYEQREAIQDCAQTAMEQRAELQKSLAATTQELRTHKDIQPAGPADAAQPILPEVDWCLARYTMGASRPIASGHHGSVYEVPPLALKVAEDDYRWCLEAEAAATAGINHPHVCQPLFLSRHGNLLVMGMPLARLGSLSSYLRGCTNEPTKKGFMRMPLSRQIALLQQLAGALQHCHTEEGIVHMDVKPDNVLMISPQTLQLTDFGCVRTLQPDSPFMDHSTEQFTYQPFLCPTSADDETCTGARDDIWGFYLTAAALLLPVAPFQRVFERFSRMSQEDKAKLRERLEQERKSPDQASHAWFQFLHLQLTDEDYSVRKEFSFEEVRRVFEGTFPHIHQRGTGPRELPRREQLASFQQMAMVLEGYAPIKPEQDTLHGTFEVSAEGQALRLCPQ</sequence>
<feature type="coiled-coil region" evidence="1">
    <location>
        <begin position="250"/>
        <end position="291"/>
    </location>
</feature>
<dbReference type="InterPro" id="IPR011009">
    <property type="entry name" value="Kinase-like_dom_sf"/>
</dbReference>
<name>A0ABP1FL57_9CHLO</name>
<feature type="compositionally biased region" description="Polar residues" evidence="2">
    <location>
        <begin position="25"/>
        <end position="34"/>
    </location>
</feature>
<dbReference type="PROSITE" id="PS50011">
    <property type="entry name" value="PROTEIN_KINASE_DOM"/>
    <property type="match status" value="1"/>
</dbReference>
<keyword evidence="5" id="KW-1185">Reference proteome</keyword>
<dbReference type="EMBL" id="CAXHTA020000001">
    <property type="protein sequence ID" value="CAL5218803.1"/>
    <property type="molecule type" value="Genomic_DNA"/>
</dbReference>
<dbReference type="Gene3D" id="1.10.510.10">
    <property type="entry name" value="Transferase(Phosphotransferase) domain 1"/>
    <property type="match status" value="1"/>
</dbReference>
<organism evidence="4 5">
    <name type="scientific">Coccomyxa viridis</name>
    <dbReference type="NCBI Taxonomy" id="1274662"/>
    <lineage>
        <taxon>Eukaryota</taxon>
        <taxon>Viridiplantae</taxon>
        <taxon>Chlorophyta</taxon>
        <taxon>core chlorophytes</taxon>
        <taxon>Trebouxiophyceae</taxon>
        <taxon>Trebouxiophyceae incertae sedis</taxon>
        <taxon>Coccomyxaceae</taxon>
        <taxon>Coccomyxa</taxon>
    </lineage>
</organism>
<evidence type="ECO:0000259" key="3">
    <source>
        <dbReference type="PROSITE" id="PS50011"/>
    </source>
</evidence>
<dbReference type="InterPro" id="IPR008271">
    <property type="entry name" value="Ser/Thr_kinase_AS"/>
</dbReference>
<dbReference type="InterPro" id="IPR000719">
    <property type="entry name" value="Prot_kinase_dom"/>
</dbReference>
<accession>A0ABP1FL57</accession>
<evidence type="ECO:0000313" key="4">
    <source>
        <dbReference type="EMBL" id="CAL5218803.1"/>
    </source>
</evidence>
<protein>
    <submittedName>
        <fullName evidence="4">G528 protein</fullName>
    </submittedName>
</protein>
<gene>
    <name evidence="4" type="primary">g528</name>
    <name evidence="4" type="ORF">VP750_LOCUS462</name>
</gene>
<dbReference type="PANTHER" id="PTHR24359">
    <property type="entry name" value="SERINE/THREONINE-PROTEIN KINASE SBK1"/>
    <property type="match status" value="1"/>
</dbReference>
<keyword evidence="1" id="KW-0175">Coiled coil</keyword>
<dbReference type="PROSITE" id="PS00108">
    <property type="entry name" value="PROTEIN_KINASE_ST"/>
    <property type="match status" value="1"/>
</dbReference>
<evidence type="ECO:0000313" key="5">
    <source>
        <dbReference type="Proteomes" id="UP001497392"/>
    </source>
</evidence>
<dbReference type="CDD" id="cd00180">
    <property type="entry name" value="PKc"/>
    <property type="match status" value="1"/>
</dbReference>
<dbReference type="Proteomes" id="UP001497392">
    <property type="component" value="Unassembled WGS sequence"/>
</dbReference>
<evidence type="ECO:0000256" key="2">
    <source>
        <dbReference type="SAM" id="MobiDB-lite"/>
    </source>
</evidence>
<dbReference type="PANTHER" id="PTHR24359:SF1">
    <property type="entry name" value="INHIBITOR OF NUCLEAR FACTOR KAPPA-B KINASE EPSILON SUBUNIT HOMOLOG 1-RELATED"/>
    <property type="match status" value="1"/>
</dbReference>
<feature type="coiled-coil region" evidence="1">
    <location>
        <begin position="98"/>
        <end position="125"/>
    </location>
</feature>
<feature type="region of interest" description="Disordered" evidence="2">
    <location>
        <begin position="17"/>
        <end position="50"/>
    </location>
</feature>
<comment type="caution">
    <text evidence="4">The sequence shown here is derived from an EMBL/GenBank/DDBJ whole genome shotgun (WGS) entry which is preliminary data.</text>
</comment>
<dbReference type="SMART" id="SM00220">
    <property type="entry name" value="S_TKc"/>
    <property type="match status" value="1"/>
</dbReference>
<dbReference type="Pfam" id="PF00069">
    <property type="entry name" value="Pkinase"/>
    <property type="match status" value="1"/>
</dbReference>
<reference evidence="4 5" key="1">
    <citation type="submission" date="2024-06" db="EMBL/GenBank/DDBJ databases">
        <authorList>
            <person name="Kraege A."/>
            <person name="Thomma B."/>
        </authorList>
    </citation>
    <scope>NUCLEOTIDE SEQUENCE [LARGE SCALE GENOMIC DNA]</scope>
</reference>
<dbReference type="SUPFAM" id="SSF56112">
    <property type="entry name" value="Protein kinase-like (PK-like)"/>
    <property type="match status" value="1"/>
</dbReference>